<dbReference type="PANTHER" id="PTHR42943">
    <property type="entry name" value="GLUTATHIONE S-TRANSFERASE KAPPA"/>
    <property type="match status" value="1"/>
</dbReference>
<dbReference type="OrthoDB" id="5244108at2"/>
<dbReference type="GO" id="GO:0004602">
    <property type="term" value="F:glutathione peroxidase activity"/>
    <property type="evidence" value="ECO:0007669"/>
    <property type="project" value="TreeGrafter"/>
</dbReference>
<feature type="domain" description="DSBA-like thioredoxin" evidence="3">
    <location>
        <begin position="4"/>
        <end position="187"/>
    </location>
</feature>
<dbReference type="Pfam" id="PF01323">
    <property type="entry name" value="DSBA"/>
    <property type="match status" value="1"/>
</dbReference>
<dbReference type="PANTHER" id="PTHR42943:SF2">
    <property type="entry name" value="GLUTATHIONE S-TRANSFERASE KAPPA 1"/>
    <property type="match status" value="1"/>
</dbReference>
<evidence type="ECO:0000259" key="3">
    <source>
        <dbReference type="Pfam" id="PF01323"/>
    </source>
</evidence>
<dbReference type="Gene3D" id="3.40.30.10">
    <property type="entry name" value="Glutaredoxin"/>
    <property type="match status" value="1"/>
</dbReference>
<dbReference type="InterPro" id="IPR001853">
    <property type="entry name" value="DSBA-like_thioredoxin_dom"/>
</dbReference>
<dbReference type="InterPro" id="IPR051924">
    <property type="entry name" value="GST_Kappa/NadH"/>
</dbReference>
<dbReference type="GO" id="GO:0006749">
    <property type="term" value="P:glutathione metabolic process"/>
    <property type="evidence" value="ECO:0007669"/>
    <property type="project" value="TreeGrafter"/>
</dbReference>
<keyword evidence="5" id="KW-1185">Reference proteome</keyword>
<comment type="caution">
    <text evidence="4">The sequence shown here is derived from an EMBL/GenBank/DDBJ whole genome shotgun (WGS) entry which is preliminary data.</text>
</comment>
<keyword evidence="1 4" id="KW-0413">Isomerase</keyword>
<feature type="active site" description="Nucleophile" evidence="2">
    <location>
        <position position="12"/>
    </location>
</feature>
<evidence type="ECO:0000256" key="1">
    <source>
        <dbReference type="PIRNR" id="PIRNR006386"/>
    </source>
</evidence>
<dbReference type="GO" id="GO:0018845">
    <property type="term" value="F:2-hydroxychromene-2-carboxylate isomerase activity"/>
    <property type="evidence" value="ECO:0007669"/>
    <property type="project" value="UniProtKB-UniRule"/>
</dbReference>
<name>A0A0W7WKF9_9RHOB</name>
<dbReference type="InterPro" id="IPR044087">
    <property type="entry name" value="NahD-like"/>
</dbReference>
<evidence type="ECO:0000313" key="4">
    <source>
        <dbReference type="EMBL" id="KUF11067.1"/>
    </source>
</evidence>
<organism evidence="4 5">
    <name type="scientific">Pseudoponticoccus marisrubri</name>
    <dbReference type="NCBI Taxonomy" id="1685382"/>
    <lineage>
        <taxon>Bacteria</taxon>
        <taxon>Pseudomonadati</taxon>
        <taxon>Pseudomonadota</taxon>
        <taxon>Alphaproteobacteria</taxon>
        <taxon>Rhodobacterales</taxon>
        <taxon>Roseobacteraceae</taxon>
        <taxon>Pseudoponticoccus</taxon>
    </lineage>
</organism>
<dbReference type="PIRSF" id="PIRSF006386">
    <property type="entry name" value="HCCAis_GSTk"/>
    <property type="match status" value="1"/>
</dbReference>
<dbReference type="EC" id="5.99.1.4" evidence="1"/>
<dbReference type="InterPro" id="IPR014440">
    <property type="entry name" value="HCCAis_GSTk"/>
</dbReference>
<dbReference type="STRING" id="1685382.AVJ23_08395"/>
<dbReference type="InterPro" id="IPR036249">
    <property type="entry name" value="Thioredoxin-like_sf"/>
</dbReference>
<evidence type="ECO:0000256" key="2">
    <source>
        <dbReference type="PIRSR" id="PIRSR006386-1"/>
    </source>
</evidence>
<dbReference type="GO" id="GO:0004364">
    <property type="term" value="F:glutathione transferase activity"/>
    <property type="evidence" value="ECO:0007669"/>
    <property type="project" value="TreeGrafter"/>
</dbReference>
<comment type="similarity">
    <text evidence="1">Belongs to the GST superfamily. NadH family.</text>
</comment>
<dbReference type="CDD" id="cd03022">
    <property type="entry name" value="DsbA_HCCA_Iso"/>
    <property type="match status" value="1"/>
</dbReference>
<reference evidence="4 5" key="1">
    <citation type="submission" date="2015-12" db="EMBL/GenBank/DDBJ databases">
        <authorList>
            <person name="Shamseldin A."/>
            <person name="Moawad H."/>
            <person name="Abd El-Rahim W.M."/>
            <person name="Sadowsky M.J."/>
        </authorList>
    </citation>
    <scope>NUCLEOTIDE SEQUENCE [LARGE SCALE GENOMIC DNA]</scope>
    <source>
        <strain evidence="4 5">SJ5A-1</strain>
    </source>
</reference>
<comment type="catalytic activity">
    <reaction evidence="1">
        <text>2-hydroxychromene-2-carboxylate = (3E)-4-(2-hydroxyphenyl)-2-oxobut-3-enoate</text>
        <dbReference type="Rhea" id="RHEA:27401"/>
        <dbReference type="ChEBI" id="CHEBI:59350"/>
        <dbReference type="ChEBI" id="CHEBI:59353"/>
        <dbReference type="EC" id="5.99.1.4"/>
    </reaction>
</comment>
<dbReference type="GO" id="GO:1901170">
    <property type="term" value="P:naphthalene catabolic process"/>
    <property type="evidence" value="ECO:0007669"/>
    <property type="project" value="InterPro"/>
</dbReference>
<sequence length="198" mass="22105">MASINFWFSIGSTYSYLTVMRLPAVAEAQGIEIGWRPFDVRRIMKAQNNTPFVGKPEKTAYMWRDIERRAAGYGIEAALPAPYPIANLALANQVALLGLREGWGVDYVQATYRRWFQDGQPAGEAPNLPDSLREIGQDPDAVLARAESPEIVAALEAETETARDLGIFGAPSFVVGHELFWGDDRLEDAIGWLRRHRL</sequence>
<dbReference type="AlphaFoldDB" id="A0A0W7WKF9"/>
<gene>
    <name evidence="4" type="ORF">AVJ23_08395</name>
</gene>
<dbReference type="RefSeq" id="WP_058861731.1">
    <property type="nucleotide sequence ID" value="NZ_LPXO01000004.1"/>
</dbReference>
<protein>
    <recommendedName>
        <fullName evidence="1">2-hydroxychromene-2-carboxylate isomerase</fullName>
        <ecNumber evidence="1">5.99.1.4</ecNumber>
    </recommendedName>
</protein>
<accession>A0A0W7WKF9</accession>
<dbReference type="Proteomes" id="UP000054396">
    <property type="component" value="Unassembled WGS sequence"/>
</dbReference>
<proteinExistence type="inferred from homology"/>
<evidence type="ECO:0000313" key="5">
    <source>
        <dbReference type="Proteomes" id="UP000054396"/>
    </source>
</evidence>
<dbReference type="SUPFAM" id="SSF52833">
    <property type="entry name" value="Thioredoxin-like"/>
    <property type="match status" value="1"/>
</dbReference>
<dbReference type="EMBL" id="LPXO01000004">
    <property type="protein sequence ID" value="KUF11067.1"/>
    <property type="molecule type" value="Genomic_DNA"/>
</dbReference>